<feature type="chain" id="PRO_5015733920" evidence="2">
    <location>
        <begin position="31"/>
        <end position="219"/>
    </location>
</feature>
<feature type="compositionally biased region" description="Low complexity" evidence="1">
    <location>
        <begin position="119"/>
        <end position="129"/>
    </location>
</feature>
<reference evidence="4 5" key="1">
    <citation type="submission" date="2018-03" db="EMBL/GenBank/DDBJ databases">
        <title>Genomic Encyclopedia of Type Strains, Phase III (KMG-III): the genomes of soil and plant-associated and newly described type strains.</title>
        <authorList>
            <person name="Whitman W."/>
        </authorList>
    </citation>
    <scope>NUCLEOTIDE SEQUENCE [LARGE SCALE GENOMIC DNA]</scope>
    <source>
        <strain evidence="4 5">CGMCC 4.7067</strain>
    </source>
</reference>
<dbReference type="PROSITE" id="PS51257">
    <property type="entry name" value="PROKAR_LIPOPROTEIN"/>
    <property type="match status" value="1"/>
</dbReference>
<accession>A0A2T0U8F6</accession>
<feature type="region of interest" description="Disordered" evidence="1">
    <location>
        <begin position="107"/>
        <end position="129"/>
    </location>
</feature>
<dbReference type="AlphaFoldDB" id="A0A2T0U8F6"/>
<keyword evidence="2" id="KW-0732">Signal</keyword>
<feature type="signal peptide" evidence="2">
    <location>
        <begin position="1"/>
        <end position="30"/>
    </location>
</feature>
<dbReference type="OrthoDB" id="5193721at2"/>
<gene>
    <name evidence="4" type="ORF">B0I28_11557</name>
</gene>
<name>A0A2T0U8F6_9ACTN</name>
<keyword evidence="5" id="KW-1185">Reference proteome</keyword>
<feature type="domain" description="DUF4333" evidence="3">
    <location>
        <begin position="22"/>
        <end position="96"/>
    </location>
</feature>
<comment type="caution">
    <text evidence="4">The sequence shown here is derived from an EMBL/GenBank/DDBJ whole genome shotgun (WGS) entry which is preliminary data.</text>
</comment>
<dbReference type="InterPro" id="IPR025637">
    <property type="entry name" value="DUF4333"/>
</dbReference>
<evidence type="ECO:0000313" key="5">
    <source>
        <dbReference type="Proteomes" id="UP000238176"/>
    </source>
</evidence>
<protein>
    <submittedName>
        <fullName evidence="4">Uncharacterized protein DUF4333</fullName>
    </submittedName>
</protein>
<evidence type="ECO:0000256" key="2">
    <source>
        <dbReference type="SAM" id="SignalP"/>
    </source>
</evidence>
<evidence type="ECO:0000313" key="4">
    <source>
        <dbReference type="EMBL" id="PRY54203.1"/>
    </source>
</evidence>
<evidence type="ECO:0000256" key="1">
    <source>
        <dbReference type="SAM" id="MobiDB-lite"/>
    </source>
</evidence>
<dbReference type="RefSeq" id="WP_106366763.1">
    <property type="nucleotide sequence ID" value="NZ_PVTJ01000015.1"/>
</dbReference>
<dbReference type="Proteomes" id="UP000238176">
    <property type="component" value="Unassembled WGS sequence"/>
</dbReference>
<dbReference type="Pfam" id="PF14230">
    <property type="entry name" value="DUF4333"/>
    <property type="match status" value="1"/>
</dbReference>
<organism evidence="4 5">
    <name type="scientific">Glycomyces artemisiae</name>
    <dbReference type="NCBI Taxonomy" id="1076443"/>
    <lineage>
        <taxon>Bacteria</taxon>
        <taxon>Bacillati</taxon>
        <taxon>Actinomycetota</taxon>
        <taxon>Actinomycetes</taxon>
        <taxon>Glycomycetales</taxon>
        <taxon>Glycomycetaceae</taxon>
        <taxon>Glycomyces</taxon>
    </lineage>
</organism>
<dbReference type="EMBL" id="PVTJ01000015">
    <property type="protein sequence ID" value="PRY54203.1"/>
    <property type="molecule type" value="Genomic_DNA"/>
</dbReference>
<sequence>MKGPVVPSRKLAALPFALTLLGLAACTAEAGPAVSGGELAELAADALEKQTGSRPDLDCGDDSIIVSEGKEVDCVATSTETGAEYDATITFTSVEGADYEISVDVASEPGDAPSEAPTSDPAEADTSAPAADANSIVVPAPDFAAAVADAVAAEWGAGNDIDCGDAATRTLYEGAIHSCVLNDVSTDADYAITITITSIDVEAGTFNFEAVVDETPLNR</sequence>
<proteinExistence type="predicted"/>
<evidence type="ECO:0000259" key="3">
    <source>
        <dbReference type="Pfam" id="PF14230"/>
    </source>
</evidence>